<organism evidence="2 3">
    <name type="scientific">Dongia rigui</name>
    <dbReference type="NCBI Taxonomy" id="940149"/>
    <lineage>
        <taxon>Bacteria</taxon>
        <taxon>Pseudomonadati</taxon>
        <taxon>Pseudomonadota</taxon>
        <taxon>Alphaproteobacteria</taxon>
        <taxon>Rhodospirillales</taxon>
        <taxon>Dongiaceae</taxon>
        <taxon>Dongia</taxon>
    </lineage>
</organism>
<dbReference type="Gene3D" id="1.10.10.2120">
    <property type="match status" value="1"/>
</dbReference>
<reference evidence="2 3" key="1">
    <citation type="journal article" date="2013" name="Antonie Van Leeuwenhoek">
        <title>Dongia rigui sp. nov., isolated from freshwater of a large wetland in Korea.</title>
        <authorList>
            <person name="Baik K.S."/>
            <person name="Hwang Y.M."/>
            <person name="Choi J.S."/>
            <person name="Kwon J."/>
            <person name="Seong C.N."/>
        </authorList>
    </citation>
    <scope>NUCLEOTIDE SEQUENCE [LARGE SCALE GENOMIC DNA]</scope>
    <source>
        <strain evidence="2 3">04SU4-P</strain>
    </source>
</reference>
<dbReference type="Pfam" id="PF03417">
    <property type="entry name" value="AAT"/>
    <property type="match status" value="1"/>
</dbReference>
<evidence type="ECO:0000313" key="2">
    <source>
        <dbReference type="EMBL" id="MDY0873545.1"/>
    </source>
</evidence>
<dbReference type="RefSeq" id="WP_320502019.1">
    <property type="nucleotide sequence ID" value="NZ_JAXCLX010000003.1"/>
</dbReference>
<evidence type="ECO:0000259" key="1">
    <source>
        <dbReference type="Pfam" id="PF03417"/>
    </source>
</evidence>
<dbReference type="PANTHER" id="PTHR34180">
    <property type="entry name" value="PEPTIDASE C45"/>
    <property type="match status" value="1"/>
</dbReference>
<proteinExistence type="predicted"/>
<protein>
    <submittedName>
        <fullName evidence="2">C45 family peptidase</fullName>
    </submittedName>
</protein>
<dbReference type="InterPro" id="IPR005079">
    <property type="entry name" value="Peptidase_C45_hydrolase"/>
</dbReference>
<sequence length="342" mass="37153">MIGDCPILDLRGDARQRGRQHGEAARDLIARHIDLWRRETEKQTALPHREARDRMLGGTHFPAAIRRWTPHLWEELQGIAEGAGQALDDVLALNLTDEQWWFFAERQAEACTSFAYRDAAGVVWSGQNLDITGWMDGLQVILRYGGPDGHAVAATLAGTIGMTGINAQGLSICCNTLLQLPHRADGLPALCAIRGFLDQPDLAGGEAFMNHVTHASGLHYLVADPTGWLGLACDADGVRRVESGPDWYCHTNHCKDTPERASRSSGDRLAAMESALATANVKMALTTQPICRDGTSPTDPIGFTIFSALWRNMPNPTARLAAGPPNSARYRDIALSPISGCN</sequence>
<gene>
    <name evidence="2" type="ORF">SMD31_16515</name>
</gene>
<dbReference type="Gene3D" id="3.60.60.10">
    <property type="entry name" value="Penicillin V Acylase, Chain A"/>
    <property type="match status" value="1"/>
</dbReference>
<evidence type="ECO:0000313" key="3">
    <source>
        <dbReference type="Proteomes" id="UP001271769"/>
    </source>
</evidence>
<accession>A0ABU5E2X4</accession>
<keyword evidence="3" id="KW-1185">Reference proteome</keyword>
<dbReference type="EMBL" id="JAXCLX010000003">
    <property type="protein sequence ID" value="MDY0873545.1"/>
    <property type="molecule type" value="Genomic_DNA"/>
</dbReference>
<dbReference type="Proteomes" id="UP001271769">
    <property type="component" value="Unassembled WGS sequence"/>
</dbReference>
<feature type="domain" description="Peptidase C45 hydrolase" evidence="1">
    <location>
        <begin position="149"/>
        <end position="277"/>
    </location>
</feature>
<dbReference type="InterPro" id="IPR047801">
    <property type="entry name" value="Peptidase_C45"/>
</dbReference>
<dbReference type="PANTHER" id="PTHR34180:SF1">
    <property type="entry name" value="BETA-ALANYL-DOPAMINE_CARCININE HYDROLASE"/>
    <property type="match status" value="1"/>
</dbReference>
<name>A0ABU5E2X4_9PROT</name>
<dbReference type="InterPro" id="IPR047794">
    <property type="entry name" value="C45_proenzyme-like"/>
</dbReference>
<dbReference type="NCBIfam" id="NF040521">
    <property type="entry name" value="C45_proenzyme"/>
    <property type="match status" value="1"/>
</dbReference>
<comment type="caution">
    <text evidence="2">The sequence shown here is derived from an EMBL/GenBank/DDBJ whole genome shotgun (WGS) entry which is preliminary data.</text>
</comment>